<dbReference type="Proteomes" id="UP000004319">
    <property type="component" value="Unassembled WGS sequence"/>
</dbReference>
<evidence type="ECO:0000313" key="2">
    <source>
        <dbReference type="Proteomes" id="UP000004319"/>
    </source>
</evidence>
<gene>
    <name evidence="1" type="ORF">ATPR_3178</name>
</gene>
<comment type="caution">
    <text evidence="1">The sequence shown here is derived from an EMBL/GenBank/DDBJ whole genome shotgun (WGS) entry which is preliminary data.</text>
</comment>
<evidence type="ECO:0000313" key="1">
    <source>
        <dbReference type="EMBL" id="GAA10174.1"/>
    </source>
</evidence>
<accession>F7VIH9</accession>
<proteinExistence type="predicted"/>
<reference evidence="1 2" key="1">
    <citation type="journal article" date="2011" name="Biochem. Biophys. Res. Commun.">
        <title>Increased number of Arginine-based salt bridges contributes to the thermotolerance of thermotolerant acetic acid bacteria, Acetobacter tropicalis SKU1100.</title>
        <authorList>
            <person name="Matsutani M."/>
            <person name="Hirakawa H."/>
            <person name="Nishikura M."/>
            <person name="Soemphol W."/>
            <person name="Ali I.A.I."/>
            <person name="Yakushi T."/>
            <person name="Matsushita K."/>
        </authorList>
    </citation>
    <scope>NUCLEOTIDE SEQUENCE [LARGE SCALE GENOMIC DNA]</scope>
    <source>
        <strain evidence="1 2">NBRC 101654</strain>
    </source>
</reference>
<dbReference type="EMBL" id="BABS01000180">
    <property type="protein sequence ID" value="GAA10174.1"/>
    <property type="molecule type" value="Genomic_DNA"/>
</dbReference>
<name>F7VIH9_9PROT</name>
<protein>
    <submittedName>
        <fullName evidence="1">Uncharacterized protein</fullName>
    </submittedName>
</protein>
<organism evidence="1 2">
    <name type="scientific">Acetobacter tropicalis NBRC 101654</name>
    <dbReference type="NCBI Taxonomy" id="749388"/>
    <lineage>
        <taxon>Bacteria</taxon>
        <taxon>Pseudomonadati</taxon>
        <taxon>Pseudomonadota</taxon>
        <taxon>Alphaproteobacteria</taxon>
        <taxon>Acetobacterales</taxon>
        <taxon>Acetobacteraceae</taxon>
        <taxon>Acetobacter</taxon>
    </lineage>
</organism>
<dbReference type="AlphaFoldDB" id="F7VIH9"/>
<sequence length="67" mass="7488">MRVRVNRKNALDQGLSVPSSCALWLLENMLEDTHDAPTGVQATSLTYMDEQAARFFTCCPILSENRA</sequence>